<reference evidence="9" key="1">
    <citation type="submission" date="2021-11" db="EMBL/GenBank/DDBJ databases">
        <authorList>
            <consortium name="Genoscope - CEA"/>
            <person name="William W."/>
        </authorList>
    </citation>
    <scope>NUCLEOTIDE SEQUENCE</scope>
</reference>
<comment type="caution">
    <text evidence="9">The sequence shown here is derived from an EMBL/GenBank/DDBJ whole genome shotgun (WGS) entry which is preliminary data.</text>
</comment>
<evidence type="ECO:0000256" key="2">
    <source>
        <dbReference type="ARBA" id="ARBA00007118"/>
    </source>
</evidence>
<evidence type="ECO:0000259" key="8">
    <source>
        <dbReference type="Pfam" id="PF00881"/>
    </source>
</evidence>
<accession>A0A8J2SCE8</accession>
<organism evidence="9 10">
    <name type="scientific">Pelagomonas calceolata</name>
    <dbReference type="NCBI Taxonomy" id="35677"/>
    <lineage>
        <taxon>Eukaryota</taxon>
        <taxon>Sar</taxon>
        <taxon>Stramenopiles</taxon>
        <taxon>Ochrophyta</taxon>
        <taxon>Pelagophyceae</taxon>
        <taxon>Pelagomonadales</taxon>
        <taxon>Pelagomonadaceae</taxon>
        <taxon>Pelagomonas</taxon>
    </lineage>
</organism>
<keyword evidence="7" id="KW-0520">NAD</keyword>
<evidence type="ECO:0000256" key="3">
    <source>
        <dbReference type="ARBA" id="ARBA00022630"/>
    </source>
</evidence>
<dbReference type="OrthoDB" id="26525at2759"/>
<dbReference type="Proteomes" id="UP000789595">
    <property type="component" value="Unassembled WGS sequence"/>
</dbReference>
<comment type="cofactor">
    <cofactor evidence="1">
        <name>FMN</name>
        <dbReference type="ChEBI" id="CHEBI:58210"/>
    </cofactor>
</comment>
<dbReference type="InterPro" id="IPR026021">
    <property type="entry name" value="YdjA-like"/>
</dbReference>
<dbReference type="CDD" id="cd02135">
    <property type="entry name" value="YdjA-like"/>
    <property type="match status" value="1"/>
</dbReference>
<name>A0A8J2SCE8_9STRA</name>
<evidence type="ECO:0000256" key="5">
    <source>
        <dbReference type="ARBA" id="ARBA00022857"/>
    </source>
</evidence>
<gene>
    <name evidence="9" type="ORF">PECAL_2P23300</name>
</gene>
<proteinExistence type="inferred from homology"/>
<evidence type="ECO:0000313" key="10">
    <source>
        <dbReference type="Proteomes" id="UP000789595"/>
    </source>
</evidence>
<dbReference type="PANTHER" id="PTHR43821:SF1">
    <property type="entry name" value="NAD(P)H NITROREDUCTASE YDJA-RELATED"/>
    <property type="match status" value="1"/>
</dbReference>
<keyword evidence="4" id="KW-0288">FMN</keyword>
<keyword evidence="6" id="KW-0560">Oxidoreductase</keyword>
<protein>
    <recommendedName>
        <fullName evidence="8">Nitroreductase domain-containing protein</fullName>
    </recommendedName>
</protein>
<keyword evidence="3" id="KW-0285">Flavoprotein</keyword>
<dbReference type="InterPro" id="IPR000415">
    <property type="entry name" value="Nitroreductase-like"/>
</dbReference>
<dbReference type="Pfam" id="PF00881">
    <property type="entry name" value="Nitroreductase"/>
    <property type="match status" value="1"/>
</dbReference>
<dbReference type="AlphaFoldDB" id="A0A8J2SCE8"/>
<dbReference type="InterPro" id="IPR029479">
    <property type="entry name" value="Nitroreductase"/>
</dbReference>
<evidence type="ECO:0000256" key="6">
    <source>
        <dbReference type="ARBA" id="ARBA00023002"/>
    </source>
</evidence>
<evidence type="ECO:0000256" key="7">
    <source>
        <dbReference type="ARBA" id="ARBA00023027"/>
    </source>
</evidence>
<dbReference type="InterPro" id="IPR052530">
    <property type="entry name" value="NAD(P)H_nitroreductase"/>
</dbReference>
<evidence type="ECO:0000313" key="9">
    <source>
        <dbReference type="EMBL" id="CAH0369215.1"/>
    </source>
</evidence>
<evidence type="ECO:0000256" key="4">
    <source>
        <dbReference type="ARBA" id="ARBA00022643"/>
    </source>
</evidence>
<dbReference type="PANTHER" id="PTHR43821">
    <property type="entry name" value="NAD(P)H NITROREDUCTASE YDJA-RELATED"/>
    <property type="match status" value="1"/>
</dbReference>
<dbReference type="EMBL" id="CAKKNE010000002">
    <property type="protein sequence ID" value="CAH0369215.1"/>
    <property type="molecule type" value="Genomic_DNA"/>
</dbReference>
<sequence length="200" mass="21839">MSPRFVVCLCATTAALSPIHEALRSRRTVHNFDNSRDVPDDVLHRAIEAATYAPNHKMTEPWLFRRLGTDAIEAIASLNAASISDPEKAAKKAKRWADIRNWLVVTSRITPGDDLLTREDYAATCCAVQNLQLSFAADGIGAKWTSGDIQRTPEFERICGVDGNAECVCGVIWYGYAADGAVPAAPRRKLGVDEILLSVP</sequence>
<dbReference type="Gene3D" id="3.40.109.10">
    <property type="entry name" value="NADH Oxidase"/>
    <property type="match status" value="1"/>
</dbReference>
<evidence type="ECO:0000256" key="1">
    <source>
        <dbReference type="ARBA" id="ARBA00001917"/>
    </source>
</evidence>
<feature type="domain" description="Nitroreductase" evidence="8">
    <location>
        <begin position="23"/>
        <end position="171"/>
    </location>
</feature>
<dbReference type="GO" id="GO:0016491">
    <property type="term" value="F:oxidoreductase activity"/>
    <property type="evidence" value="ECO:0007669"/>
    <property type="project" value="UniProtKB-KW"/>
</dbReference>
<comment type="similarity">
    <text evidence="2">Belongs to the nitroreductase family.</text>
</comment>
<keyword evidence="5" id="KW-0521">NADP</keyword>
<dbReference type="SUPFAM" id="SSF55469">
    <property type="entry name" value="FMN-dependent nitroreductase-like"/>
    <property type="match status" value="1"/>
</dbReference>
<keyword evidence="10" id="KW-1185">Reference proteome</keyword>